<evidence type="ECO:0000259" key="1">
    <source>
        <dbReference type="Pfam" id="PF24477"/>
    </source>
</evidence>
<reference evidence="2" key="1">
    <citation type="submission" date="2022-03" db="EMBL/GenBank/DDBJ databases">
        <title>A functionally conserved STORR gene fusion in Papaver species that diverged 16.8 million years ago.</title>
        <authorList>
            <person name="Catania T."/>
        </authorList>
    </citation>
    <scope>NUCLEOTIDE SEQUENCE</scope>
    <source>
        <strain evidence="2">S-191538</strain>
    </source>
</reference>
<accession>A0AA41S3S1</accession>
<evidence type="ECO:0000313" key="2">
    <source>
        <dbReference type="EMBL" id="MCL7032647.1"/>
    </source>
</evidence>
<dbReference type="Proteomes" id="UP001177140">
    <property type="component" value="Unassembled WGS sequence"/>
</dbReference>
<keyword evidence="3" id="KW-1185">Reference proteome</keyword>
<dbReference type="Pfam" id="PF24477">
    <property type="entry name" value="ARM_At3g06530"/>
    <property type="match status" value="1"/>
</dbReference>
<sequence>KLEPSSTEINMKTISAFGEAFAAQPMEHLTWLIECSNDSELSKTFFFLVILQSLNIEKK</sequence>
<organism evidence="2 3">
    <name type="scientific">Papaver nudicaule</name>
    <name type="common">Iceland poppy</name>
    <dbReference type="NCBI Taxonomy" id="74823"/>
    <lineage>
        <taxon>Eukaryota</taxon>
        <taxon>Viridiplantae</taxon>
        <taxon>Streptophyta</taxon>
        <taxon>Embryophyta</taxon>
        <taxon>Tracheophyta</taxon>
        <taxon>Spermatophyta</taxon>
        <taxon>Magnoliopsida</taxon>
        <taxon>Ranunculales</taxon>
        <taxon>Papaveraceae</taxon>
        <taxon>Papaveroideae</taxon>
        <taxon>Papaver</taxon>
    </lineage>
</organism>
<comment type="caution">
    <text evidence="2">The sequence shown here is derived from an EMBL/GenBank/DDBJ whole genome shotgun (WGS) entry which is preliminary data.</text>
</comment>
<feature type="non-terminal residue" evidence="2">
    <location>
        <position position="59"/>
    </location>
</feature>
<feature type="domain" description="At3g06530-like ARM-repeats" evidence="1">
    <location>
        <begin position="5"/>
        <end position="59"/>
    </location>
</feature>
<proteinExistence type="predicted"/>
<protein>
    <recommendedName>
        <fullName evidence="1">At3g06530-like ARM-repeats domain-containing protein</fullName>
    </recommendedName>
</protein>
<dbReference type="InterPro" id="IPR056384">
    <property type="entry name" value="ARM_At3g06530"/>
</dbReference>
<gene>
    <name evidence="2" type="ORF">MKW94_000621</name>
</gene>
<evidence type="ECO:0000313" key="3">
    <source>
        <dbReference type="Proteomes" id="UP001177140"/>
    </source>
</evidence>
<feature type="non-terminal residue" evidence="2">
    <location>
        <position position="1"/>
    </location>
</feature>
<name>A0AA41S3S1_PAPNU</name>
<dbReference type="EMBL" id="JAJJMA010125684">
    <property type="protein sequence ID" value="MCL7032647.1"/>
    <property type="molecule type" value="Genomic_DNA"/>
</dbReference>
<dbReference type="AlphaFoldDB" id="A0AA41S3S1"/>